<dbReference type="Proteomes" id="UP000295832">
    <property type="component" value="Unassembled WGS sequence"/>
</dbReference>
<reference evidence="7 8" key="1">
    <citation type="submission" date="2019-03" db="EMBL/GenBank/DDBJ databases">
        <title>Subsurface microbial communities from deep shales in Ohio and West Virginia, USA.</title>
        <authorList>
            <person name="Wrighton K."/>
        </authorList>
    </citation>
    <scope>NUCLEOTIDE SEQUENCE [LARGE SCALE GENOMIC DNA]</scope>
    <source>
        <strain evidence="7 8">MSL 6dP</strain>
    </source>
</reference>
<evidence type="ECO:0000313" key="7">
    <source>
        <dbReference type="EMBL" id="TDX45285.1"/>
    </source>
</evidence>
<dbReference type="InterPro" id="IPR007324">
    <property type="entry name" value="Sugar-bd_dom_put"/>
</dbReference>
<evidence type="ECO:0000256" key="2">
    <source>
        <dbReference type="ARBA" id="ARBA00023015"/>
    </source>
</evidence>
<dbReference type="PANTHER" id="PTHR34294">
    <property type="entry name" value="TRANSCRIPTIONAL REGULATOR-RELATED"/>
    <property type="match status" value="1"/>
</dbReference>
<dbReference type="GO" id="GO:0003677">
    <property type="term" value="F:DNA binding"/>
    <property type="evidence" value="ECO:0007669"/>
    <property type="project" value="UniProtKB-KW"/>
</dbReference>
<dbReference type="GO" id="GO:0030246">
    <property type="term" value="F:carbohydrate binding"/>
    <property type="evidence" value="ECO:0007669"/>
    <property type="project" value="InterPro"/>
</dbReference>
<dbReference type="Gene3D" id="3.40.50.1360">
    <property type="match status" value="1"/>
</dbReference>
<dbReference type="Gene3D" id="1.10.10.10">
    <property type="entry name" value="Winged helix-like DNA-binding domain superfamily/Winged helix DNA-binding domain"/>
    <property type="match status" value="1"/>
</dbReference>
<dbReference type="SUPFAM" id="SSF46785">
    <property type="entry name" value="Winged helix' DNA-binding domain"/>
    <property type="match status" value="1"/>
</dbReference>
<keyword evidence="2" id="KW-0805">Transcription regulation</keyword>
<evidence type="ECO:0000313" key="8">
    <source>
        <dbReference type="Proteomes" id="UP000295832"/>
    </source>
</evidence>
<dbReference type="InterPro" id="IPR037171">
    <property type="entry name" value="NagB/RpiA_transferase-like"/>
</dbReference>
<comment type="caution">
    <text evidence="7">The sequence shown here is derived from an EMBL/GenBank/DDBJ whole genome shotgun (WGS) entry which is preliminary data.</text>
</comment>
<name>A0A4R8GIX8_9FIRM</name>
<dbReference type="Pfam" id="PF04198">
    <property type="entry name" value="Sugar-bind"/>
    <property type="match status" value="1"/>
</dbReference>
<feature type="domain" description="Sugar-binding" evidence="5">
    <location>
        <begin position="93"/>
        <end position="336"/>
    </location>
</feature>
<dbReference type="InterPro" id="IPR051054">
    <property type="entry name" value="SorC_transcr_regulators"/>
</dbReference>
<evidence type="ECO:0000256" key="4">
    <source>
        <dbReference type="ARBA" id="ARBA00023163"/>
    </source>
</evidence>
<evidence type="ECO:0000259" key="6">
    <source>
        <dbReference type="Pfam" id="PF21715"/>
    </source>
</evidence>
<gene>
    <name evidence="7" type="ORF">C7959_14710</name>
</gene>
<comment type="similarity">
    <text evidence="1">Belongs to the SorC transcriptional regulatory family.</text>
</comment>
<dbReference type="Pfam" id="PF21715">
    <property type="entry name" value="CggR_N"/>
    <property type="match status" value="1"/>
</dbReference>
<dbReference type="SUPFAM" id="SSF100950">
    <property type="entry name" value="NagB/RpiA/CoA transferase-like"/>
    <property type="match status" value="1"/>
</dbReference>
<evidence type="ECO:0000256" key="3">
    <source>
        <dbReference type="ARBA" id="ARBA00023125"/>
    </source>
</evidence>
<dbReference type="STRING" id="926561.GCA_000379025_00710"/>
<dbReference type="InterPro" id="IPR048715">
    <property type="entry name" value="CggR_N"/>
</dbReference>
<dbReference type="RefSeq" id="WP_134118965.1">
    <property type="nucleotide sequence ID" value="NZ_SOEG01000047.1"/>
</dbReference>
<accession>A0A4R8GIX8</accession>
<dbReference type="InterPro" id="IPR036388">
    <property type="entry name" value="WH-like_DNA-bd_sf"/>
</dbReference>
<dbReference type="AlphaFoldDB" id="A0A4R8GIX8"/>
<feature type="domain" description="CggR N-terminal DNA binding" evidence="6">
    <location>
        <begin position="18"/>
        <end position="86"/>
    </location>
</feature>
<proteinExistence type="inferred from homology"/>
<sequence>MADYLKLQKKIAPKLVKVVERRYAILRLIHRSQPIGRRSLSQSLDLSERTIRKHLTFLSDHKFVAVTSSGAIITRSGERILRELDVYIKDLRGTNLLEERLKVFLGVEVKVVPTGLNQNFGKEELGRFAADLLKSLITYGDIIAVTGGTTLSNVAEMMTPVSGKFDITVVPARGGLGEGVEIQANTIAAKIASQFGGEYHLLHTPDNLKAETIYTLIKEPSIKKVLDLAKNADVLIHGIGTAEVMAKRRGMPAEKIEELKSKGAVGETFGYYFNQNGGIVYSTTSVGLKLSDLSKINKVIAVAGGQDKAKAILASVSKKYQDLLIIDERAAKGILELVDVEKNKD</sequence>
<dbReference type="PANTHER" id="PTHR34294:SF5">
    <property type="entry name" value="CENTRAL GLYCOLYTIC GENES REGULATOR"/>
    <property type="match status" value="1"/>
</dbReference>
<keyword evidence="4" id="KW-0804">Transcription</keyword>
<evidence type="ECO:0000259" key="5">
    <source>
        <dbReference type="Pfam" id="PF04198"/>
    </source>
</evidence>
<keyword evidence="8" id="KW-1185">Reference proteome</keyword>
<evidence type="ECO:0000256" key="1">
    <source>
        <dbReference type="ARBA" id="ARBA00010466"/>
    </source>
</evidence>
<keyword evidence="3" id="KW-0238">DNA-binding</keyword>
<dbReference type="EMBL" id="SOEG01000047">
    <property type="protein sequence ID" value="TDX45285.1"/>
    <property type="molecule type" value="Genomic_DNA"/>
</dbReference>
<organism evidence="7 8">
    <name type="scientific">Orenia marismortui</name>
    <dbReference type="NCBI Taxonomy" id="46469"/>
    <lineage>
        <taxon>Bacteria</taxon>
        <taxon>Bacillati</taxon>
        <taxon>Bacillota</taxon>
        <taxon>Clostridia</taxon>
        <taxon>Halanaerobiales</taxon>
        <taxon>Halobacteroidaceae</taxon>
        <taxon>Orenia</taxon>
    </lineage>
</organism>
<dbReference type="InterPro" id="IPR036390">
    <property type="entry name" value="WH_DNA-bd_sf"/>
</dbReference>
<protein>
    <submittedName>
        <fullName evidence="7">Central glycolytic genes regulator</fullName>
    </submittedName>
</protein>